<evidence type="ECO:0000256" key="7">
    <source>
        <dbReference type="ARBA" id="ARBA00022801"/>
    </source>
</evidence>
<comment type="cofactor">
    <cofactor evidence="1">
        <name>Co(2+)</name>
        <dbReference type="ChEBI" id="CHEBI:48828"/>
    </cofactor>
</comment>
<feature type="domain" description="NodB homology" evidence="12">
    <location>
        <begin position="102"/>
        <end position="153"/>
    </location>
</feature>
<dbReference type="InterPro" id="IPR002509">
    <property type="entry name" value="NODB_dom"/>
</dbReference>
<keyword evidence="4" id="KW-0336">GPI-anchor</keyword>
<keyword evidence="5" id="KW-0479">Metal-binding</keyword>
<evidence type="ECO:0000256" key="3">
    <source>
        <dbReference type="ARBA" id="ARBA00022475"/>
    </source>
</evidence>
<protein>
    <submittedName>
        <fullName evidence="13">Carbohydrate esterase family 4 protein</fullName>
    </submittedName>
</protein>
<evidence type="ECO:0000256" key="5">
    <source>
        <dbReference type="ARBA" id="ARBA00022723"/>
    </source>
</evidence>
<dbReference type="GO" id="GO:0005975">
    <property type="term" value="P:carbohydrate metabolic process"/>
    <property type="evidence" value="ECO:0007669"/>
    <property type="project" value="InterPro"/>
</dbReference>
<dbReference type="OrthoDB" id="2125469at2759"/>
<comment type="caution">
    <text evidence="13">The sequence shown here is derived from an EMBL/GenBank/DDBJ whole genome shotgun (WGS) entry which is preliminary data.</text>
</comment>
<dbReference type="PANTHER" id="PTHR46471:SF2">
    <property type="entry name" value="CHITIN DEACETYLASE-RELATED"/>
    <property type="match status" value="1"/>
</dbReference>
<keyword evidence="10" id="KW-0449">Lipoprotein</keyword>
<evidence type="ECO:0000256" key="11">
    <source>
        <dbReference type="ARBA" id="ARBA00023316"/>
    </source>
</evidence>
<evidence type="ECO:0000256" key="6">
    <source>
        <dbReference type="ARBA" id="ARBA00022729"/>
    </source>
</evidence>
<evidence type="ECO:0000256" key="9">
    <source>
        <dbReference type="ARBA" id="ARBA00023277"/>
    </source>
</evidence>
<evidence type="ECO:0000256" key="2">
    <source>
        <dbReference type="ARBA" id="ARBA00004609"/>
    </source>
</evidence>
<dbReference type="InterPro" id="IPR011330">
    <property type="entry name" value="Glyco_hydro/deAcase_b/a-brl"/>
</dbReference>
<reference evidence="13" key="1">
    <citation type="submission" date="2022-07" db="EMBL/GenBank/DDBJ databases">
        <title>The genome of Lyophyllum shimeji provides insight into the initial evolution of ectomycorrhizal fungal genome.</title>
        <authorList>
            <person name="Kobayashi Y."/>
            <person name="Shibata T."/>
            <person name="Hirakawa H."/>
            <person name="Shigenobu S."/>
            <person name="Nishiyama T."/>
            <person name="Yamada A."/>
            <person name="Hasebe M."/>
            <person name="Kawaguchi M."/>
        </authorList>
    </citation>
    <scope>NUCLEOTIDE SEQUENCE</scope>
    <source>
        <strain evidence="13">AT787</strain>
    </source>
</reference>
<dbReference type="SUPFAM" id="SSF88713">
    <property type="entry name" value="Glycoside hydrolase/deacetylase"/>
    <property type="match status" value="1"/>
</dbReference>
<evidence type="ECO:0000256" key="8">
    <source>
        <dbReference type="ARBA" id="ARBA00023136"/>
    </source>
</evidence>
<keyword evidence="8" id="KW-0472">Membrane</keyword>
<sequence>MCQSWVVHGSLRHFFRADLEKACQRNRIALRGNRTPGGSISTIQGYCSYGNDPGYHYPINACDEEIQRGRNDDEGNGNASLQFLAPILERGNDRERLSAKRGTFFFNGNNWGCIYAEDEAKRVKYAYDKGHQIASHTYAWSHAHLTHLTWDQQALQRITGIVPAFARPRTFPCPSLDSTPPNRAAVTFAQLPRIQRPPCEVAGMRGQMLVNWDFDSGDSVGKTAAQSNEPYDELAAAHPDTVLALNHEVYSYCKHRLPSLPPCPGVLMIVRCGHRAQVVVPRAIAALQKAGYKLVSVAECLGMEPYQRVGAPGVRDASWTCCVQRSADLRGRCGLLRAK</sequence>
<keyword evidence="3" id="KW-1003">Cell membrane</keyword>
<organism evidence="13 14">
    <name type="scientific">Lyophyllum shimeji</name>
    <name type="common">Hon-shimeji</name>
    <name type="synonym">Tricholoma shimeji</name>
    <dbReference type="NCBI Taxonomy" id="47721"/>
    <lineage>
        <taxon>Eukaryota</taxon>
        <taxon>Fungi</taxon>
        <taxon>Dikarya</taxon>
        <taxon>Basidiomycota</taxon>
        <taxon>Agaricomycotina</taxon>
        <taxon>Agaricomycetes</taxon>
        <taxon>Agaricomycetidae</taxon>
        <taxon>Agaricales</taxon>
        <taxon>Tricholomatineae</taxon>
        <taxon>Lyophyllaceae</taxon>
        <taxon>Lyophyllum</taxon>
    </lineage>
</organism>
<evidence type="ECO:0000259" key="12">
    <source>
        <dbReference type="Pfam" id="PF01522"/>
    </source>
</evidence>
<keyword evidence="9" id="KW-0119">Carbohydrate metabolism</keyword>
<evidence type="ECO:0000313" key="14">
    <source>
        <dbReference type="Proteomes" id="UP001063166"/>
    </source>
</evidence>
<dbReference type="GO" id="GO:0071555">
    <property type="term" value="P:cell wall organization"/>
    <property type="evidence" value="ECO:0007669"/>
    <property type="project" value="UniProtKB-KW"/>
</dbReference>
<dbReference type="EMBL" id="BRPK01000019">
    <property type="protein sequence ID" value="GLB44945.1"/>
    <property type="molecule type" value="Genomic_DNA"/>
</dbReference>
<keyword evidence="14" id="KW-1185">Reference proteome</keyword>
<gene>
    <name evidence="13" type="ORF">LshimejAT787_1900230</name>
</gene>
<evidence type="ECO:0000256" key="1">
    <source>
        <dbReference type="ARBA" id="ARBA00001941"/>
    </source>
</evidence>
<keyword evidence="7" id="KW-0378">Hydrolase</keyword>
<dbReference type="GO" id="GO:0005886">
    <property type="term" value="C:plasma membrane"/>
    <property type="evidence" value="ECO:0007669"/>
    <property type="project" value="UniProtKB-SubCell"/>
</dbReference>
<comment type="subcellular location">
    <subcellularLocation>
        <location evidence="2">Cell membrane</location>
        <topology evidence="2">Lipid-anchor</topology>
        <topology evidence="2">GPI-anchor</topology>
    </subcellularLocation>
</comment>
<dbReference type="PANTHER" id="PTHR46471">
    <property type="entry name" value="CHITIN DEACETYLASE"/>
    <property type="match status" value="1"/>
</dbReference>
<dbReference type="GO" id="GO:0046872">
    <property type="term" value="F:metal ion binding"/>
    <property type="evidence" value="ECO:0007669"/>
    <property type="project" value="UniProtKB-KW"/>
</dbReference>
<dbReference type="GO" id="GO:0098552">
    <property type="term" value="C:side of membrane"/>
    <property type="evidence" value="ECO:0007669"/>
    <property type="project" value="UniProtKB-KW"/>
</dbReference>
<name>A0A9P3PZN9_LYOSH</name>
<accession>A0A9P3PZN9</accession>
<evidence type="ECO:0000256" key="10">
    <source>
        <dbReference type="ARBA" id="ARBA00023288"/>
    </source>
</evidence>
<keyword evidence="11" id="KW-0961">Cell wall biogenesis/degradation</keyword>
<evidence type="ECO:0000256" key="4">
    <source>
        <dbReference type="ARBA" id="ARBA00022622"/>
    </source>
</evidence>
<proteinExistence type="predicted"/>
<keyword evidence="4" id="KW-0325">Glycoprotein</keyword>
<dbReference type="Proteomes" id="UP001063166">
    <property type="component" value="Unassembled WGS sequence"/>
</dbReference>
<evidence type="ECO:0000313" key="13">
    <source>
        <dbReference type="EMBL" id="GLB44945.1"/>
    </source>
</evidence>
<dbReference type="Gene3D" id="3.20.20.370">
    <property type="entry name" value="Glycoside hydrolase/deacetylase"/>
    <property type="match status" value="1"/>
</dbReference>
<dbReference type="Pfam" id="PF01522">
    <property type="entry name" value="Polysacc_deac_1"/>
    <property type="match status" value="1"/>
</dbReference>
<dbReference type="GO" id="GO:0016810">
    <property type="term" value="F:hydrolase activity, acting on carbon-nitrogen (but not peptide) bonds"/>
    <property type="evidence" value="ECO:0007669"/>
    <property type="project" value="InterPro"/>
</dbReference>
<keyword evidence="6" id="KW-0732">Signal</keyword>
<dbReference type="AlphaFoldDB" id="A0A9P3PZN9"/>